<keyword evidence="6" id="KW-1185">Reference proteome</keyword>
<dbReference type="Gene3D" id="3.30.300.30">
    <property type="match status" value="1"/>
</dbReference>
<evidence type="ECO:0000313" key="6">
    <source>
        <dbReference type="Proteomes" id="UP000317178"/>
    </source>
</evidence>
<reference evidence="5 6" key="1">
    <citation type="submission" date="2019-02" db="EMBL/GenBank/DDBJ databases">
        <title>Deep-cultivation of Planctomycetes and their phenomic and genomic characterization uncovers novel biology.</title>
        <authorList>
            <person name="Wiegand S."/>
            <person name="Jogler M."/>
            <person name="Boedeker C."/>
            <person name="Pinto D."/>
            <person name="Vollmers J."/>
            <person name="Rivas-Marin E."/>
            <person name="Kohn T."/>
            <person name="Peeters S.H."/>
            <person name="Heuer A."/>
            <person name="Rast P."/>
            <person name="Oberbeckmann S."/>
            <person name="Bunk B."/>
            <person name="Jeske O."/>
            <person name="Meyerdierks A."/>
            <person name="Storesund J.E."/>
            <person name="Kallscheuer N."/>
            <person name="Luecker S."/>
            <person name="Lage O.M."/>
            <person name="Pohl T."/>
            <person name="Merkel B.J."/>
            <person name="Hornburger P."/>
            <person name="Mueller R.-W."/>
            <person name="Bruemmer F."/>
            <person name="Labrenz M."/>
            <person name="Spormann A.M."/>
            <person name="Op den Camp H."/>
            <person name="Overmann J."/>
            <person name="Amann R."/>
            <person name="Jetten M.S.M."/>
            <person name="Mascher T."/>
            <person name="Medema M.H."/>
            <person name="Devos D.P."/>
            <person name="Kaster A.-K."/>
            <person name="Ovreas L."/>
            <person name="Rohde M."/>
            <person name="Galperin M.Y."/>
            <person name="Jogler C."/>
        </authorList>
    </citation>
    <scope>NUCLEOTIDE SEQUENCE [LARGE SCALE GENOMIC DNA]</scope>
    <source>
        <strain evidence="5 6">Pla110</strain>
    </source>
</reference>
<dbReference type="AlphaFoldDB" id="A0A518CLK5"/>
<dbReference type="GO" id="GO:0004467">
    <property type="term" value="F:long-chain fatty acid-CoA ligase activity"/>
    <property type="evidence" value="ECO:0007669"/>
    <property type="project" value="UniProtKB-EC"/>
</dbReference>
<dbReference type="InterPro" id="IPR020845">
    <property type="entry name" value="AMP-binding_CS"/>
</dbReference>
<feature type="domain" description="AMP-dependent synthetase/ligase" evidence="4">
    <location>
        <begin position="15"/>
        <end position="387"/>
    </location>
</feature>
<dbReference type="Proteomes" id="UP000317178">
    <property type="component" value="Chromosome"/>
</dbReference>
<dbReference type="EMBL" id="CP036281">
    <property type="protein sequence ID" value="QDU80093.1"/>
    <property type="molecule type" value="Genomic_DNA"/>
</dbReference>
<dbReference type="PANTHER" id="PTHR43272:SF33">
    <property type="entry name" value="AMP-BINDING DOMAIN-CONTAINING PROTEIN-RELATED"/>
    <property type="match status" value="1"/>
</dbReference>
<dbReference type="Pfam" id="PF23562">
    <property type="entry name" value="AMP-binding_C_3"/>
    <property type="match status" value="1"/>
</dbReference>
<dbReference type="KEGG" id="plon:Pla110_18150"/>
<dbReference type="Gene3D" id="3.40.50.12780">
    <property type="entry name" value="N-terminal domain of ligase-like"/>
    <property type="match status" value="1"/>
</dbReference>
<keyword evidence="2" id="KW-0067">ATP-binding</keyword>
<dbReference type="GO" id="GO:0016020">
    <property type="term" value="C:membrane"/>
    <property type="evidence" value="ECO:0007669"/>
    <property type="project" value="TreeGrafter"/>
</dbReference>
<dbReference type="SUPFAM" id="SSF56801">
    <property type="entry name" value="Acetyl-CoA synthetase-like"/>
    <property type="match status" value="1"/>
</dbReference>
<proteinExistence type="predicted"/>
<accession>A0A518CLK5</accession>
<dbReference type="Pfam" id="PF00501">
    <property type="entry name" value="AMP-binding"/>
    <property type="match status" value="1"/>
</dbReference>
<dbReference type="PROSITE" id="PS00455">
    <property type="entry name" value="AMP_BINDING"/>
    <property type="match status" value="1"/>
</dbReference>
<comment type="catalytic activity">
    <reaction evidence="3">
        <text>a long-chain fatty acid + ATP + CoA = a long-chain fatty acyl-CoA + AMP + diphosphate</text>
        <dbReference type="Rhea" id="RHEA:15421"/>
        <dbReference type="ChEBI" id="CHEBI:30616"/>
        <dbReference type="ChEBI" id="CHEBI:33019"/>
        <dbReference type="ChEBI" id="CHEBI:57287"/>
        <dbReference type="ChEBI" id="CHEBI:57560"/>
        <dbReference type="ChEBI" id="CHEBI:83139"/>
        <dbReference type="ChEBI" id="CHEBI:456215"/>
        <dbReference type="EC" id="6.2.1.3"/>
    </reaction>
    <physiologicalReaction direction="left-to-right" evidence="3">
        <dbReference type="Rhea" id="RHEA:15422"/>
    </physiologicalReaction>
</comment>
<name>A0A518CLK5_9PLAN</name>
<protein>
    <submittedName>
        <fullName evidence="5">Long-chain-fatty-acid--CoA ligase FadD15</fullName>
        <ecNumber evidence="5">6.2.1.3</ecNumber>
    </submittedName>
</protein>
<gene>
    <name evidence="5" type="ORF">Pla110_18150</name>
</gene>
<keyword evidence="1" id="KW-0547">Nucleotide-binding</keyword>
<dbReference type="OrthoDB" id="9778383at2"/>
<keyword evidence="5" id="KW-0436">Ligase</keyword>
<evidence type="ECO:0000256" key="2">
    <source>
        <dbReference type="ARBA" id="ARBA00022840"/>
    </source>
</evidence>
<sequence>MTTYSNLVSMNRATCAEAGPRTAIRFRRFGRYTDLTWNEVRSQADQAASGLIQLGIQPGDRVAIFSENRQEWILTDLAILSTGAADVAMHAPLAPEQAAYQLEHSGSRGVFVSNQQQADKIFDVIDQLPDLEFLISYESVSSSVDESRLKVLSWDGLKHRGWSQLKELRIEIDFREQSITGETLATVIYTSGTTGPPKGVMLSHGNLITNANAVLSISEIHPQYVILSWLPYSHIYARTVDLYISQLVQGVIALAESVETLVDNLREIQPHWMTSVPRFYEKLWSSIERLPEEKRAPALKGIFGRRLHHLASGGAPLPKQICETFNNLGVPLLEGYGLTETSPVIAFNRFGQVRPGTVGQAVPRVEIRIAEDGEILSRGPHIMQGYWQNHEATSKVIVDDWFHTGDIGELDDEGFLKITDRKKDIIVTSSGKNIAPTEIERLLKMAPLIDQAVVYGDNRNFITAILVPAFDLLESTLRDQGVRLQSKAEFIDQKEILELYTKVVEQQMIQVSNPERVRRFLVLSRPFSLSEDELTATQKVRRRHVIDKYQEELNALYTNVAHLEDSD</sequence>
<dbReference type="EC" id="6.2.1.3" evidence="5"/>
<evidence type="ECO:0000256" key="1">
    <source>
        <dbReference type="ARBA" id="ARBA00022741"/>
    </source>
</evidence>
<dbReference type="InterPro" id="IPR042099">
    <property type="entry name" value="ANL_N_sf"/>
</dbReference>
<evidence type="ECO:0000256" key="3">
    <source>
        <dbReference type="ARBA" id="ARBA00024484"/>
    </source>
</evidence>
<dbReference type="CDD" id="cd05907">
    <property type="entry name" value="VL_LC_FACS_like"/>
    <property type="match status" value="1"/>
</dbReference>
<organism evidence="5 6">
    <name type="scientific">Polystyrenella longa</name>
    <dbReference type="NCBI Taxonomy" id="2528007"/>
    <lineage>
        <taxon>Bacteria</taxon>
        <taxon>Pseudomonadati</taxon>
        <taxon>Planctomycetota</taxon>
        <taxon>Planctomycetia</taxon>
        <taxon>Planctomycetales</taxon>
        <taxon>Planctomycetaceae</taxon>
        <taxon>Polystyrenella</taxon>
    </lineage>
</organism>
<dbReference type="GO" id="GO:0005524">
    <property type="term" value="F:ATP binding"/>
    <property type="evidence" value="ECO:0007669"/>
    <property type="project" value="UniProtKB-KW"/>
</dbReference>
<evidence type="ECO:0000259" key="4">
    <source>
        <dbReference type="Pfam" id="PF00501"/>
    </source>
</evidence>
<dbReference type="InterPro" id="IPR045851">
    <property type="entry name" value="AMP-bd_C_sf"/>
</dbReference>
<dbReference type="PANTHER" id="PTHR43272">
    <property type="entry name" value="LONG-CHAIN-FATTY-ACID--COA LIGASE"/>
    <property type="match status" value="1"/>
</dbReference>
<dbReference type="InterPro" id="IPR000873">
    <property type="entry name" value="AMP-dep_synth/lig_dom"/>
</dbReference>
<evidence type="ECO:0000313" key="5">
    <source>
        <dbReference type="EMBL" id="QDU80093.1"/>
    </source>
</evidence>
<dbReference type="RefSeq" id="WP_144995210.1">
    <property type="nucleotide sequence ID" value="NZ_CP036281.1"/>
</dbReference>